<gene>
    <name evidence="5" type="ORF">FYJ51_12790</name>
</gene>
<dbReference type="RefSeq" id="WP_154505966.1">
    <property type="nucleotide sequence ID" value="NZ_VUMN01000049.1"/>
</dbReference>
<feature type="compositionally biased region" description="Low complexity" evidence="1">
    <location>
        <begin position="266"/>
        <end position="278"/>
    </location>
</feature>
<feature type="region of interest" description="Disordered" evidence="1">
    <location>
        <begin position="248"/>
        <end position="278"/>
    </location>
</feature>
<evidence type="ECO:0000313" key="5">
    <source>
        <dbReference type="EMBL" id="MSS59769.1"/>
    </source>
</evidence>
<sequence length="278" mass="30767">MRKRILLIAASLCFFFSLFFPISASGSYVMDEAGVLSSDELQELNRKAEQISEELECGVYVIFTGSMKGYSDSQFAKGIYVNYSLGWGNGKSGVLLAICTDPGYEDCTAYGAAADVFTTSQLDDLNDLVMESLYSRDWYSAAESFINESESVLRSSGYTYYEPEYTDPEIDARTAQTTPEQRRQEWLNTLPLTALISLAIALIIAFAMRSQLKTTGRKREARNYISRNGMHLTAMHDYFMYRQTSRTRIPRNNGSGSGGGGGGYHSSGFSSSSGGNHF</sequence>
<keyword evidence="3" id="KW-0732">Signal</keyword>
<protein>
    <submittedName>
        <fullName evidence="5">TPM domain-containing protein</fullName>
    </submittedName>
</protein>
<dbReference type="EMBL" id="VUMN01000049">
    <property type="protein sequence ID" value="MSS59769.1"/>
    <property type="molecule type" value="Genomic_DNA"/>
</dbReference>
<proteinExistence type="predicted"/>
<dbReference type="InterPro" id="IPR007621">
    <property type="entry name" value="TPM_dom"/>
</dbReference>
<dbReference type="AlphaFoldDB" id="A0A7X2NUH4"/>
<reference evidence="5 6" key="1">
    <citation type="submission" date="2019-08" db="EMBL/GenBank/DDBJ databases">
        <title>In-depth cultivation of the pig gut microbiome towards novel bacterial diversity and tailored functional studies.</title>
        <authorList>
            <person name="Wylensek D."/>
            <person name="Hitch T.C.A."/>
            <person name="Clavel T."/>
        </authorList>
    </citation>
    <scope>NUCLEOTIDE SEQUENCE [LARGE SCALE GENOMIC DNA]</scope>
    <source>
        <strain evidence="5 6">Oil+RF-744-GAM-WT-6</strain>
    </source>
</reference>
<feature type="transmembrane region" description="Helical" evidence="2">
    <location>
        <begin position="186"/>
        <end position="208"/>
    </location>
</feature>
<keyword evidence="2" id="KW-0812">Transmembrane</keyword>
<dbReference type="Pfam" id="PF04536">
    <property type="entry name" value="TPM_phosphatase"/>
    <property type="match status" value="1"/>
</dbReference>
<evidence type="ECO:0000256" key="3">
    <source>
        <dbReference type="SAM" id="SignalP"/>
    </source>
</evidence>
<evidence type="ECO:0000256" key="2">
    <source>
        <dbReference type="SAM" id="Phobius"/>
    </source>
</evidence>
<feature type="domain" description="TPM" evidence="4">
    <location>
        <begin position="29"/>
        <end position="148"/>
    </location>
</feature>
<name>A0A7X2NUH4_9FIRM</name>
<feature type="compositionally biased region" description="Gly residues" evidence="1">
    <location>
        <begin position="255"/>
        <end position="265"/>
    </location>
</feature>
<dbReference type="Gene3D" id="3.10.310.50">
    <property type="match status" value="1"/>
</dbReference>
<keyword evidence="2" id="KW-0472">Membrane</keyword>
<evidence type="ECO:0000313" key="6">
    <source>
        <dbReference type="Proteomes" id="UP000461880"/>
    </source>
</evidence>
<comment type="caution">
    <text evidence="5">The sequence shown here is derived from an EMBL/GenBank/DDBJ whole genome shotgun (WGS) entry which is preliminary data.</text>
</comment>
<keyword evidence="6" id="KW-1185">Reference proteome</keyword>
<evidence type="ECO:0000259" key="4">
    <source>
        <dbReference type="Pfam" id="PF04536"/>
    </source>
</evidence>
<dbReference type="Proteomes" id="UP000461880">
    <property type="component" value="Unassembled WGS sequence"/>
</dbReference>
<evidence type="ECO:0000256" key="1">
    <source>
        <dbReference type="SAM" id="MobiDB-lite"/>
    </source>
</evidence>
<organism evidence="5 6">
    <name type="scientific">Stecheria intestinalis</name>
    <dbReference type="NCBI Taxonomy" id="2606630"/>
    <lineage>
        <taxon>Bacteria</taxon>
        <taxon>Bacillati</taxon>
        <taxon>Bacillota</taxon>
        <taxon>Erysipelotrichia</taxon>
        <taxon>Erysipelotrichales</taxon>
        <taxon>Erysipelotrichaceae</taxon>
        <taxon>Stecheria</taxon>
    </lineage>
</organism>
<feature type="chain" id="PRO_5039387412" evidence="3">
    <location>
        <begin position="25"/>
        <end position="278"/>
    </location>
</feature>
<keyword evidence="2" id="KW-1133">Transmembrane helix</keyword>
<feature type="signal peptide" evidence="3">
    <location>
        <begin position="1"/>
        <end position="24"/>
    </location>
</feature>
<accession>A0A7X2NUH4</accession>